<reference evidence="3" key="1">
    <citation type="submission" date="2020-08" db="EMBL/GenBank/DDBJ databases">
        <title>Genome public.</title>
        <authorList>
            <person name="Liu C."/>
            <person name="Sun Q."/>
        </authorList>
    </citation>
    <scope>NUCLEOTIDE SEQUENCE</scope>
    <source>
        <strain evidence="3">H8</strain>
    </source>
</reference>
<sequence>MNAQQSGKLGEDAACVYLKKKRYAILARNYRKRFGEIDIIAQRKSKIVFVEVKTRSGAGYGMPSEAVDYYKQQKIIKTAQSYLLEHRLDGEIAFDVIEVLLSGGKVLSVNHIENAFIT</sequence>
<dbReference type="SUPFAM" id="SSF52980">
    <property type="entry name" value="Restriction endonuclease-like"/>
    <property type="match status" value="1"/>
</dbReference>
<evidence type="ECO:0000256" key="1">
    <source>
        <dbReference type="ARBA" id="ARBA00006738"/>
    </source>
</evidence>
<evidence type="ECO:0000313" key="4">
    <source>
        <dbReference type="Proteomes" id="UP000611762"/>
    </source>
</evidence>
<dbReference type="AlphaFoldDB" id="A0A926DKX1"/>
<dbReference type="NCBIfam" id="NF009150">
    <property type="entry name" value="PRK12497.1-3"/>
    <property type="match status" value="1"/>
</dbReference>
<dbReference type="InterPro" id="IPR011335">
    <property type="entry name" value="Restrct_endonuc-II-like"/>
</dbReference>
<protein>
    <recommendedName>
        <fullName evidence="2">UPF0102 protein H8698_01360</fullName>
    </recommendedName>
</protein>
<organism evidence="3 4">
    <name type="scientific">Congzhengia minquanensis</name>
    <dbReference type="NCBI Taxonomy" id="2763657"/>
    <lineage>
        <taxon>Bacteria</taxon>
        <taxon>Bacillati</taxon>
        <taxon>Bacillota</taxon>
        <taxon>Clostridia</taxon>
        <taxon>Eubacteriales</taxon>
        <taxon>Oscillospiraceae</taxon>
        <taxon>Congzhengia</taxon>
    </lineage>
</organism>
<dbReference type="NCBIfam" id="TIGR00252">
    <property type="entry name" value="YraN family protein"/>
    <property type="match status" value="1"/>
</dbReference>
<dbReference type="Gene3D" id="3.40.1350.10">
    <property type="match status" value="1"/>
</dbReference>
<dbReference type="EMBL" id="JACRSU010000001">
    <property type="protein sequence ID" value="MBC8539619.1"/>
    <property type="molecule type" value="Genomic_DNA"/>
</dbReference>
<name>A0A926DKX1_9FIRM</name>
<comment type="caution">
    <text evidence="3">The sequence shown here is derived from an EMBL/GenBank/DDBJ whole genome shotgun (WGS) entry which is preliminary data.</text>
</comment>
<comment type="similarity">
    <text evidence="1 2">Belongs to the UPF0102 family.</text>
</comment>
<dbReference type="PANTHER" id="PTHR34039">
    <property type="entry name" value="UPF0102 PROTEIN YRAN"/>
    <property type="match status" value="1"/>
</dbReference>
<dbReference type="GO" id="GO:0003676">
    <property type="term" value="F:nucleic acid binding"/>
    <property type="evidence" value="ECO:0007669"/>
    <property type="project" value="InterPro"/>
</dbReference>
<dbReference type="RefSeq" id="WP_249310841.1">
    <property type="nucleotide sequence ID" value="NZ_JACRSU010000001.1"/>
</dbReference>
<accession>A0A926DKX1</accession>
<dbReference type="HAMAP" id="MF_00048">
    <property type="entry name" value="UPF0102"/>
    <property type="match status" value="1"/>
</dbReference>
<proteinExistence type="inferred from homology"/>
<dbReference type="CDD" id="cd20736">
    <property type="entry name" value="PoNe_Nuclease"/>
    <property type="match status" value="1"/>
</dbReference>
<evidence type="ECO:0000313" key="3">
    <source>
        <dbReference type="EMBL" id="MBC8539619.1"/>
    </source>
</evidence>
<dbReference type="Pfam" id="PF02021">
    <property type="entry name" value="UPF0102"/>
    <property type="match status" value="1"/>
</dbReference>
<dbReference type="PANTHER" id="PTHR34039:SF1">
    <property type="entry name" value="UPF0102 PROTEIN YRAN"/>
    <property type="match status" value="1"/>
</dbReference>
<evidence type="ECO:0000256" key="2">
    <source>
        <dbReference type="HAMAP-Rule" id="MF_00048"/>
    </source>
</evidence>
<dbReference type="InterPro" id="IPR003509">
    <property type="entry name" value="UPF0102_YraN-like"/>
</dbReference>
<dbReference type="InterPro" id="IPR011856">
    <property type="entry name" value="tRNA_endonuc-like_dom_sf"/>
</dbReference>
<dbReference type="Proteomes" id="UP000611762">
    <property type="component" value="Unassembled WGS sequence"/>
</dbReference>
<keyword evidence="4" id="KW-1185">Reference proteome</keyword>
<gene>
    <name evidence="3" type="ORF">H8698_01360</name>
</gene>